<keyword evidence="1" id="KW-0472">Membrane</keyword>
<proteinExistence type="predicted"/>
<feature type="transmembrane region" description="Helical" evidence="1">
    <location>
        <begin position="62"/>
        <end position="82"/>
    </location>
</feature>
<dbReference type="PATRIC" id="fig|1158606.3.peg.480"/>
<keyword evidence="1" id="KW-0812">Transmembrane</keyword>
<evidence type="ECO:0008006" key="4">
    <source>
        <dbReference type="Google" id="ProtNLM"/>
    </source>
</evidence>
<comment type="caution">
    <text evidence="2">The sequence shown here is derived from an EMBL/GenBank/DDBJ whole genome shotgun (WGS) entry which is preliminary data.</text>
</comment>
<keyword evidence="1" id="KW-1133">Transmembrane helix</keyword>
<keyword evidence="3" id="KW-1185">Reference proteome</keyword>
<protein>
    <recommendedName>
        <fullName evidence="4">DUF3784 domain-containing protein</fullName>
    </recommendedName>
</protein>
<sequence length="112" mass="12163">MKGNSKHLKENEVEKVAELGLFVGVILALVVMSVQFMRGKWLRMIAGNRKGDPENLQAQTRLGKVVGGACLFVTFVLVLFQMGLLSTPVMYVTAALACLSTVVVINQPDKKG</sequence>
<evidence type="ECO:0000313" key="2">
    <source>
        <dbReference type="EMBL" id="EOH90766.1"/>
    </source>
</evidence>
<gene>
    <name evidence="2" type="ORF">UAS_00497</name>
</gene>
<dbReference type="STRING" id="57732.RU94_GL000010"/>
<accession>R2SD09</accession>
<feature type="transmembrane region" description="Helical" evidence="1">
    <location>
        <begin position="20"/>
        <end position="41"/>
    </location>
</feature>
<evidence type="ECO:0000313" key="3">
    <source>
        <dbReference type="Proteomes" id="UP000013777"/>
    </source>
</evidence>
<dbReference type="HOGENOM" id="CLU_2141975_0_0_9"/>
<organism evidence="2 3">
    <name type="scientific">Enterococcus asini ATCC 700915</name>
    <dbReference type="NCBI Taxonomy" id="1158606"/>
    <lineage>
        <taxon>Bacteria</taxon>
        <taxon>Bacillati</taxon>
        <taxon>Bacillota</taxon>
        <taxon>Bacilli</taxon>
        <taxon>Lactobacillales</taxon>
        <taxon>Enterococcaceae</taxon>
        <taxon>Enterococcus</taxon>
    </lineage>
</organism>
<name>R2SD09_9ENTE</name>
<evidence type="ECO:0000256" key="1">
    <source>
        <dbReference type="SAM" id="Phobius"/>
    </source>
</evidence>
<reference evidence="2 3" key="1">
    <citation type="submission" date="2013-02" db="EMBL/GenBank/DDBJ databases">
        <title>The Genome Sequence of Enterococcus asini ATCC_700915.</title>
        <authorList>
            <consortium name="The Broad Institute Genome Sequencing Platform"/>
            <consortium name="The Broad Institute Genome Sequencing Center for Infectious Disease"/>
            <person name="Earl A.M."/>
            <person name="Gilmore M.S."/>
            <person name="Lebreton F."/>
            <person name="Walker B."/>
            <person name="Young S.K."/>
            <person name="Zeng Q."/>
            <person name="Gargeya S."/>
            <person name="Fitzgerald M."/>
            <person name="Haas B."/>
            <person name="Abouelleil A."/>
            <person name="Alvarado L."/>
            <person name="Arachchi H.M."/>
            <person name="Berlin A.M."/>
            <person name="Chapman S.B."/>
            <person name="Dewar J."/>
            <person name="Goldberg J."/>
            <person name="Griggs A."/>
            <person name="Gujja S."/>
            <person name="Hansen M."/>
            <person name="Howarth C."/>
            <person name="Imamovic A."/>
            <person name="Larimer J."/>
            <person name="McCowan C."/>
            <person name="Murphy C."/>
            <person name="Neiman D."/>
            <person name="Pearson M."/>
            <person name="Priest M."/>
            <person name="Roberts A."/>
            <person name="Saif S."/>
            <person name="Shea T."/>
            <person name="Sisk P."/>
            <person name="Sykes S."/>
            <person name="Wortman J."/>
            <person name="Nusbaum C."/>
            <person name="Birren B."/>
        </authorList>
    </citation>
    <scope>NUCLEOTIDE SEQUENCE [LARGE SCALE GENOMIC DNA]</scope>
    <source>
        <strain evidence="2 3">ATCC 700915</strain>
    </source>
</reference>
<dbReference type="EMBL" id="AJAP01000004">
    <property type="protein sequence ID" value="EOH90766.1"/>
    <property type="molecule type" value="Genomic_DNA"/>
</dbReference>
<dbReference type="AlphaFoldDB" id="R2SD09"/>
<dbReference type="Proteomes" id="UP000013777">
    <property type="component" value="Unassembled WGS sequence"/>
</dbReference>
<feature type="transmembrane region" description="Helical" evidence="1">
    <location>
        <begin position="88"/>
        <end position="106"/>
    </location>
</feature>